<keyword evidence="3 9" id="KW-0064">Aspartyl protease</keyword>
<evidence type="ECO:0000256" key="9">
    <source>
        <dbReference type="RuleBase" id="RU000454"/>
    </source>
</evidence>
<dbReference type="AlphaFoldDB" id="A0A0X3Q494"/>
<evidence type="ECO:0000256" key="6">
    <source>
        <dbReference type="ARBA" id="ARBA00023180"/>
    </source>
</evidence>
<keyword evidence="4 9" id="KW-0378">Hydrolase</keyword>
<organism evidence="13">
    <name type="scientific">Schistocephalus solidus</name>
    <name type="common">Tapeworm</name>
    <dbReference type="NCBI Taxonomy" id="70667"/>
    <lineage>
        <taxon>Eukaryota</taxon>
        <taxon>Metazoa</taxon>
        <taxon>Spiralia</taxon>
        <taxon>Lophotrochozoa</taxon>
        <taxon>Platyhelminthes</taxon>
        <taxon>Cestoda</taxon>
        <taxon>Eucestoda</taxon>
        <taxon>Diphyllobothriidea</taxon>
        <taxon>Diphyllobothriidae</taxon>
        <taxon>Schistocephalus</taxon>
    </lineage>
</organism>
<evidence type="ECO:0000256" key="8">
    <source>
        <dbReference type="PIRSR" id="PIRSR601461-2"/>
    </source>
</evidence>
<dbReference type="Gene3D" id="2.40.70.10">
    <property type="entry name" value="Acid Proteases"/>
    <property type="match status" value="2"/>
</dbReference>
<evidence type="ECO:0000256" key="1">
    <source>
        <dbReference type="ARBA" id="ARBA00007447"/>
    </source>
</evidence>
<dbReference type="InterPro" id="IPR001969">
    <property type="entry name" value="Aspartic_peptidase_AS"/>
</dbReference>
<dbReference type="PROSITE" id="PS51767">
    <property type="entry name" value="PEPTIDASE_A1"/>
    <property type="match status" value="1"/>
</dbReference>
<evidence type="ECO:0000313" key="13">
    <source>
        <dbReference type="EMBL" id="JAP58955.1"/>
    </source>
</evidence>
<feature type="active site" evidence="7">
    <location>
        <position position="277"/>
    </location>
</feature>
<dbReference type="EMBL" id="GEEE01004270">
    <property type="protein sequence ID" value="JAP58955.1"/>
    <property type="molecule type" value="Transcribed_RNA"/>
</dbReference>
<dbReference type="PANTHER" id="PTHR47966">
    <property type="entry name" value="BETA-SITE APP-CLEAVING ENZYME, ISOFORM A-RELATED"/>
    <property type="match status" value="1"/>
</dbReference>
<dbReference type="PRINTS" id="PR00792">
    <property type="entry name" value="PEPSIN"/>
</dbReference>
<evidence type="ECO:0000256" key="3">
    <source>
        <dbReference type="ARBA" id="ARBA00022750"/>
    </source>
</evidence>
<dbReference type="InterPro" id="IPR033121">
    <property type="entry name" value="PEPTIDASE_A1"/>
</dbReference>
<evidence type="ECO:0000256" key="4">
    <source>
        <dbReference type="ARBA" id="ARBA00022801"/>
    </source>
</evidence>
<feature type="domain" description="Peptidase A1" evidence="12">
    <location>
        <begin position="73"/>
        <end position="387"/>
    </location>
</feature>
<keyword evidence="5 8" id="KW-1015">Disulfide bond</keyword>
<evidence type="ECO:0000256" key="5">
    <source>
        <dbReference type="ARBA" id="ARBA00023157"/>
    </source>
</evidence>
<proteinExistence type="inferred from homology"/>
<name>A0A0X3Q494_SCHSO</name>
<sequence length="447" mass="49195">MIRIGFWCLLLTILSTCRANNGTRIPLYSVHDGERTFRDVQTSVKVIGQRWLNVFHQPEVHPEALENYLDAQYYGPIELGTPGQPFKVVFDTGSANLWVPSQKCSWFDIACLLHNKYDSEKSTTYEANGTKFAIRYGTGSLEGFLSTDTLTLAGIKVPNQTFGEATSQPGIVFVMAKFDGILGMGFRNISVGNVEPVFDNMVRQGLLESPIFAFYFNRNTSDKAGGDLFLGGIDDRFFTGPITYTPVTREGYWEFRVDKITVAETEVCTGGCNAIADTGTSLIVGPYVGVRKIAAAVNAKALPGGTFLVPCDSIPTLPNVTITFEGRDFVLTGKEYVIKVTQFGHDICLLGFMGLDIPGHELWILGDIFLGKYFTIFDLGNKRLGFAEAVKTPPEEKNEYSTTTKTTTGSSTRRTTLPPSHANLRTVLPLIPLFPARCDNCPHLNAV</sequence>
<dbReference type="PANTHER" id="PTHR47966:SF51">
    <property type="entry name" value="BETA-SITE APP-CLEAVING ENZYME, ISOFORM A-RELATED"/>
    <property type="match status" value="1"/>
</dbReference>
<keyword evidence="2 9" id="KW-0645">Protease</keyword>
<dbReference type="InterPro" id="IPR021109">
    <property type="entry name" value="Peptidase_aspartic_dom_sf"/>
</dbReference>
<keyword evidence="11" id="KW-0732">Signal</keyword>
<evidence type="ECO:0000256" key="10">
    <source>
        <dbReference type="SAM" id="MobiDB-lite"/>
    </source>
</evidence>
<dbReference type="GO" id="GO:0004190">
    <property type="term" value="F:aspartic-type endopeptidase activity"/>
    <property type="evidence" value="ECO:0007669"/>
    <property type="project" value="UniProtKB-KW"/>
</dbReference>
<feature type="chain" id="PRO_5007051462" evidence="11">
    <location>
        <begin position="20"/>
        <end position="447"/>
    </location>
</feature>
<dbReference type="InterPro" id="IPR001461">
    <property type="entry name" value="Aspartic_peptidase_A1"/>
</dbReference>
<feature type="region of interest" description="Disordered" evidence="10">
    <location>
        <begin position="393"/>
        <end position="418"/>
    </location>
</feature>
<accession>A0A0X3Q494</accession>
<feature type="active site" evidence="7">
    <location>
        <position position="91"/>
    </location>
</feature>
<feature type="disulfide bond" evidence="8">
    <location>
        <begin position="104"/>
        <end position="111"/>
    </location>
</feature>
<reference evidence="13" key="1">
    <citation type="submission" date="2016-01" db="EMBL/GenBank/DDBJ databases">
        <title>Reference transcriptome for the parasite Schistocephalus solidus: insights into the molecular evolution of parasitism.</title>
        <authorList>
            <person name="Hebert F.O."/>
            <person name="Grambauer S."/>
            <person name="Barber I."/>
            <person name="Landry C.R."/>
            <person name="Aubin-Horth N."/>
        </authorList>
    </citation>
    <scope>NUCLEOTIDE SEQUENCE</scope>
</reference>
<feature type="disulfide bond" evidence="8">
    <location>
        <begin position="311"/>
        <end position="348"/>
    </location>
</feature>
<dbReference type="FunFam" id="2.40.70.10:FF:000149">
    <property type="entry name" value="Uncharacterized protein"/>
    <property type="match status" value="1"/>
</dbReference>
<evidence type="ECO:0000256" key="2">
    <source>
        <dbReference type="ARBA" id="ARBA00022670"/>
    </source>
</evidence>
<comment type="similarity">
    <text evidence="1 9">Belongs to the peptidase A1 family.</text>
</comment>
<feature type="compositionally biased region" description="Low complexity" evidence="10">
    <location>
        <begin position="401"/>
        <end position="416"/>
    </location>
</feature>
<dbReference type="GO" id="GO:0005764">
    <property type="term" value="C:lysosome"/>
    <property type="evidence" value="ECO:0007669"/>
    <property type="project" value="TreeGrafter"/>
</dbReference>
<dbReference type="FunFam" id="2.40.70.10:FF:000002">
    <property type="entry name" value="Vacuolar aspartic proteinase"/>
    <property type="match status" value="1"/>
</dbReference>
<dbReference type="PROSITE" id="PS00141">
    <property type="entry name" value="ASP_PROTEASE"/>
    <property type="match status" value="2"/>
</dbReference>
<keyword evidence="6" id="KW-0325">Glycoprotein</keyword>
<evidence type="ECO:0000256" key="7">
    <source>
        <dbReference type="PIRSR" id="PIRSR601461-1"/>
    </source>
</evidence>
<feature type="disulfide bond" evidence="8">
    <location>
        <begin position="268"/>
        <end position="272"/>
    </location>
</feature>
<gene>
    <name evidence="13" type="primary">ASPP</name>
    <name evidence="13" type="ORF">TR142722</name>
</gene>
<evidence type="ECO:0000259" key="12">
    <source>
        <dbReference type="PROSITE" id="PS51767"/>
    </source>
</evidence>
<dbReference type="GO" id="GO:0006508">
    <property type="term" value="P:proteolysis"/>
    <property type="evidence" value="ECO:0007669"/>
    <property type="project" value="UniProtKB-KW"/>
</dbReference>
<feature type="signal peptide" evidence="11">
    <location>
        <begin position="1"/>
        <end position="19"/>
    </location>
</feature>
<evidence type="ECO:0000256" key="11">
    <source>
        <dbReference type="SAM" id="SignalP"/>
    </source>
</evidence>
<dbReference type="SUPFAM" id="SSF50630">
    <property type="entry name" value="Acid proteases"/>
    <property type="match status" value="1"/>
</dbReference>
<protein>
    <submittedName>
        <fullName evidence="13">Lysosomal aspartic protease</fullName>
    </submittedName>
</protein>
<dbReference type="Pfam" id="PF00026">
    <property type="entry name" value="Asp"/>
    <property type="match status" value="1"/>
</dbReference>